<name>A0A7L4CXK6_9AVES</name>
<accession>A0A7L4CXK6</accession>
<keyword evidence="6" id="KW-1185">Reference proteome</keyword>
<keyword evidence="2 4" id="KW-0479">Metal-binding</keyword>
<evidence type="ECO:0000256" key="1">
    <source>
        <dbReference type="ARBA" id="ARBA00007283"/>
    </source>
</evidence>
<dbReference type="GO" id="GO:0046872">
    <property type="term" value="F:metal ion binding"/>
    <property type="evidence" value="ECO:0007669"/>
    <property type="project" value="UniProtKB-KW"/>
</dbReference>
<organism evidence="5 6">
    <name type="scientific">Eurystomus gularis</name>
    <dbReference type="NCBI Taxonomy" id="325343"/>
    <lineage>
        <taxon>Eukaryota</taxon>
        <taxon>Metazoa</taxon>
        <taxon>Chordata</taxon>
        <taxon>Craniata</taxon>
        <taxon>Vertebrata</taxon>
        <taxon>Euteleostomi</taxon>
        <taxon>Archelosauria</taxon>
        <taxon>Archosauria</taxon>
        <taxon>Dinosauria</taxon>
        <taxon>Saurischia</taxon>
        <taxon>Theropoda</taxon>
        <taxon>Coelurosauria</taxon>
        <taxon>Aves</taxon>
        <taxon>Neognathae</taxon>
        <taxon>Neoaves</taxon>
        <taxon>Telluraves</taxon>
        <taxon>Coraciimorphae</taxon>
        <taxon>Coraciiformes</taxon>
        <taxon>Coraciidae</taxon>
        <taxon>Eurystomus</taxon>
    </lineage>
</organism>
<protein>
    <recommendedName>
        <fullName evidence="4">Metallothionein</fullName>
    </recommendedName>
</protein>
<evidence type="ECO:0000313" key="6">
    <source>
        <dbReference type="Proteomes" id="UP000541249"/>
    </source>
</evidence>
<evidence type="ECO:0000313" key="5">
    <source>
        <dbReference type="EMBL" id="NXW54966.1"/>
    </source>
</evidence>
<dbReference type="InterPro" id="IPR017854">
    <property type="entry name" value="Metalthion_dom_sf"/>
</dbReference>
<reference evidence="5 6" key="1">
    <citation type="submission" date="2019-09" db="EMBL/GenBank/DDBJ databases">
        <title>Bird 10,000 Genomes (B10K) Project - Family phase.</title>
        <authorList>
            <person name="Zhang G."/>
        </authorList>
    </citation>
    <scope>NUCLEOTIDE SEQUENCE [LARGE SCALE GENOMIC DNA]</scope>
    <source>
        <strain evidence="5">B10K-DU-002-51</strain>
        <tissue evidence="5">Muscle</tissue>
    </source>
</reference>
<dbReference type="InterPro" id="IPR023587">
    <property type="entry name" value="Metalthion_dom_sf_vert"/>
</dbReference>
<dbReference type="PROSITE" id="PS00203">
    <property type="entry name" value="METALLOTHIONEIN_VRT"/>
    <property type="match status" value="1"/>
</dbReference>
<feature type="non-terminal residue" evidence="5">
    <location>
        <position position="33"/>
    </location>
</feature>
<evidence type="ECO:0000256" key="4">
    <source>
        <dbReference type="RuleBase" id="RU000621"/>
    </source>
</evidence>
<dbReference type="EMBL" id="VZZY01003393">
    <property type="protein sequence ID" value="NXW54966.1"/>
    <property type="molecule type" value="Genomic_DNA"/>
</dbReference>
<dbReference type="Proteomes" id="UP000541249">
    <property type="component" value="Unassembled WGS sequence"/>
</dbReference>
<evidence type="ECO:0000256" key="2">
    <source>
        <dbReference type="ARBA" id="ARBA00022723"/>
    </source>
</evidence>
<dbReference type="Pfam" id="PF00131">
    <property type="entry name" value="Metallothio"/>
    <property type="match status" value="1"/>
</dbReference>
<sequence length="33" mass="3507">MDPQDCTCVAGDSCSCAGSCKCKNCRCRSCRKS</sequence>
<dbReference type="SUPFAM" id="SSF57868">
    <property type="entry name" value="Metallothionein"/>
    <property type="match status" value="1"/>
</dbReference>
<dbReference type="Gene3D" id="4.10.10.10">
    <property type="entry name" value="Metallothionein Isoform II"/>
    <property type="match status" value="1"/>
</dbReference>
<dbReference type="InterPro" id="IPR000006">
    <property type="entry name" value="Metalthion_vert"/>
</dbReference>
<keyword evidence="3 4" id="KW-0480">Metal-thiolate cluster</keyword>
<comment type="caution">
    <text evidence="5">The sequence shown here is derived from an EMBL/GenBank/DDBJ whole genome shotgun (WGS) entry which is preliminary data.</text>
</comment>
<comment type="function">
    <text evidence="4">Metallothioneins have a high content of cysteine residues that bind various heavy metals.</text>
</comment>
<gene>
    <name evidence="5" type="primary">Mt2</name>
    <name evidence="5" type="ORF">EURGUL_R13636</name>
</gene>
<proteinExistence type="inferred from homology"/>
<dbReference type="AlphaFoldDB" id="A0A7L4CXK6"/>
<comment type="similarity">
    <text evidence="1 4">Belongs to the metallothionein superfamily. Type 1 family.</text>
</comment>
<feature type="non-terminal residue" evidence="5">
    <location>
        <position position="1"/>
    </location>
</feature>
<dbReference type="InterPro" id="IPR018064">
    <property type="entry name" value="Metalthion_vert_metal_BS"/>
</dbReference>
<evidence type="ECO:0000256" key="3">
    <source>
        <dbReference type="ARBA" id="ARBA00022851"/>
    </source>
</evidence>